<feature type="signal peptide" evidence="1">
    <location>
        <begin position="1"/>
        <end position="27"/>
    </location>
</feature>
<dbReference type="RefSeq" id="WP_386087992.1">
    <property type="nucleotide sequence ID" value="NZ_JBHRXN010000006.1"/>
</dbReference>
<accession>A0ABV7RED7</accession>
<evidence type="ECO:0000313" key="2">
    <source>
        <dbReference type="EMBL" id="MFC3531025.1"/>
    </source>
</evidence>
<feature type="chain" id="PRO_5047420605" evidence="1">
    <location>
        <begin position="28"/>
        <end position="256"/>
    </location>
</feature>
<protein>
    <submittedName>
        <fullName evidence="2">Substrate-binding periplasmic protein</fullName>
    </submittedName>
</protein>
<gene>
    <name evidence="2" type="ORF">ACFOLG_02390</name>
</gene>
<dbReference type="PANTHER" id="PTHR38834">
    <property type="entry name" value="PERIPLASMIC SUBSTRATE BINDING PROTEIN FAMILY 3"/>
    <property type="match status" value="1"/>
</dbReference>
<dbReference type="PANTHER" id="PTHR38834:SF3">
    <property type="entry name" value="SOLUTE-BINDING PROTEIN FAMILY 3_N-TERMINAL DOMAIN-CONTAINING PROTEIN"/>
    <property type="match status" value="1"/>
</dbReference>
<comment type="caution">
    <text evidence="2">The sequence shown here is derived from an EMBL/GenBank/DDBJ whole genome shotgun (WGS) entry which is preliminary data.</text>
</comment>
<proteinExistence type="predicted"/>
<name>A0ABV7RED7_9NEIS</name>
<evidence type="ECO:0000313" key="3">
    <source>
        <dbReference type="Proteomes" id="UP001595741"/>
    </source>
</evidence>
<organism evidence="2 3">
    <name type="scientific">Vogesella facilis</name>
    <dbReference type="NCBI Taxonomy" id="1655232"/>
    <lineage>
        <taxon>Bacteria</taxon>
        <taxon>Pseudomonadati</taxon>
        <taxon>Pseudomonadota</taxon>
        <taxon>Betaproteobacteria</taxon>
        <taxon>Neisseriales</taxon>
        <taxon>Chromobacteriaceae</taxon>
        <taxon>Vogesella</taxon>
    </lineage>
</organism>
<reference evidence="3" key="1">
    <citation type="journal article" date="2019" name="Int. J. Syst. Evol. Microbiol.">
        <title>The Global Catalogue of Microorganisms (GCM) 10K type strain sequencing project: providing services to taxonomists for standard genome sequencing and annotation.</title>
        <authorList>
            <consortium name="The Broad Institute Genomics Platform"/>
            <consortium name="The Broad Institute Genome Sequencing Center for Infectious Disease"/>
            <person name="Wu L."/>
            <person name="Ma J."/>
        </authorList>
    </citation>
    <scope>NUCLEOTIDE SEQUENCE [LARGE SCALE GENOMIC DNA]</scope>
    <source>
        <strain evidence="3">KCTC 42742</strain>
    </source>
</reference>
<dbReference type="EMBL" id="JBHRXN010000006">
    <property type="protein sequence ID" value="MFC3531025.1"/>
    <property type="molecule type" value="Genomic_DNA"/>
</dbReference>
<keyword evidence="3" id="KW-1185">Reference proteome</keyword>
<dbReference type="Gene3D" id="3.40.190.10">
    <property type="entry name" value="Periplasmic binding protein-like II"/>
    <property type="match status" value="2"/>
</dbReference>
<dbReference type="Proteomes" id="UP001595741">
    <property type="component" value="Unassembled WGS sequence"/>
</dbReference>
<evidence type="ECO:0000256" key="1">
    <source>
        <dbReference type="SAM" id="SignalP"/>
    </source>
</evidence>
<sequence>MAAAIHIRLPLRHSLLACMLLGAQAQAGNWLLLTHSTDGQVAYRDGPLHGLPHGGKRAFFVELLLQLQQDLQLQAALRDVPLARGWQTLRTQPGVALFNLNRTPTREDQARWVGPIWQEADYLYERSAYPTGVSRLEEARLLPVCVLNGNVHDQRLSQLGFSRLSRSDSYEGCLQMLVAGRVALVVSSSRDFAQKLRAADISPREVSQLPVKVNDDDGYIALSPDTPTAEVQRWQEALERLRRSGAYQQLYRQFAQ</sequence>
<keyword evidence="1" id="KW-0732">Signal</keyword>
<dbReference type="SUPFAM" id="SSF53850">
    <property type="entry name" value="Periplasmic binding protein-like II"/>
    <property type="match status" value="1"/>
</dbReference>